<accession>A0AAV4CIR1</accession>
<keyword evidence="3" id="KW-1185">Reference proteome</keyword>
<dbReference type="EMBL" id="BLXT01006392">
    <property type="protein sequence ID" value="GFO31357.1"/>
    <property type="molecule type" value="Genomic_DNA"/>
</dbReference>
<protein>
    <submittedName>
        <fullName evidence="2">Uncharacterized protein</fullName>
    </submittedName>
</protein>
<feature type="chain" id="PRO_5043450189" evidence="1">
    <location>
        <begin position="25"/>
        <end position="156"/>
    </location>
</feature>
<organism evidence="2 3">
    <name type="scientific">Plakobranchus ocellatus</name>
    <dbReference type="NCBI Taxonomy" id="259542"/>
    <lineage>
        <taxon>Eukaryota</taxon>
        <taxon>Metazoa</taxon>
        <taxon>Spiralia</taxon>
        <taxon>Lophotrochozoa</taxon>
        <taxon>Mollusca</taxon>
        <taxon>Gastropoda</taxon>
        <taxon>Heterobranchia</taxon>
        <taxon>Euthyneura</taxon>
        <taxon>Panpulmonata</taxon>
        <taxon>Sacoglossa</taxon>
        <taxon>Placobranchoidea</taxon>
        <taxon>Plakobranchidae</taxon>
        <taxon>Plakobranchus</taxon>
    </lineage>
</organism>
<gene>
    <name evidence="2" type="ORF">PoB_005786200</name>
</gene>
<evidence type="ECO:0000256" key="1">
    <source>
        <dbReference type="SAM" id="SignalP"/>
    </source>
</evidence>
<proteinExistence type="predicted"/>
<comment type="caution">
    <text evidence="2">The sequence shown here is derived from an EMBL/GenBank/DDBJ whole genome shotgun (WGS) entry which is preliminary data.</text>
</comment>
<evidence type="ECO:0000313" key="2">
    <source>
        <dbReference type="EMBL" id="GFO31357.1"/>
    </source>
</evidence>
<name>A0AAV4CIR1_9GAST</name>
<dbReference type="Proteomes" id="UP000735302">
    <property type="component" value="Unassembled WGS sequence"/>
</dbReference>
<keyword evidence="1" id="KW-0732">Signal</keyword>
<dbReference type="AlphaFoldDB" id="A0AAV4CIR1"/>
<reference evidence="2 3" key="1">
    <citation type="journal article" date="2021" name="Elife">
        <title>Chloroplast acquisition without the gene transfer in kleptoplastic sea slugs, Plakobranchus ocellatus.</title>
        <authorList>
            <person name="Maeda T."/>
            <person name="Takahashi S."/>
            <person name="Yoshida T."/>
            <person name="Shimamura S."/>
            <person name="Takaki Y."/>
            <person name="Nagai Y."/>
            <person name="Toyoda A."/>
            <person name="Suzuki Y."/>
            <person name="Arimoto A."/>
            <person name="Ishii H."/>
            <person name="Satoh N."/>
            <person name="Nishiyama T."/>
            <person name="Hasebe M."/>
            <person name="Maruyama T."/>
            <person name="Minagawa J."/>
            <person name="Obokata J."/>
            <person name="Shigenobu S."/>
        </authorList>
    </citation>
    <scope>NUCLEOTIDE SEQUENCE [LARGE SCALE GENOMIC DNA]</scope>
</reference>
<feature type="signal peptide" evidence="1">
    <location>
        <begin position="1"/>
        <end position="24"/>
    </location>
</feature>
<evidence type="ECO:0000313" key="3">
    <source>
        <dbReference type="Proteomes" id="UP000735302"/>
    </source>
</evidence>
<sequence length="156" mass="17057">MSLAKVCLLLVVVTVAVFVSSTHAQIFGRNRNSNQLQPMCILGRRLAKNRLNCNSNSGLMCTYIKNNLDKCGETGGAMQTKNESVSHSPIQYDEKDDHHWNSNPGSQFYSLDAISLRLGLFGGETGNELALESAWTAVSLTREGTLKSIIVAPRLT</sequence>